<gene>
    <name evidence="1" type="ORF">ABFZ84_08100</name>
</gene>
<dbReference type="Proteomes" id="UP001560685">
    <property type="component" value="Unassembled WGS sequence"/>
</dbReference>
<name>A0ABV3Z3Y9_9PROT</name>
<evidence type="ECO:0000313" key="1">
    <source>
        <dbReference type="EMBL" id="MEX6633510.1"/>
    </source>
</evidence>
<dbReference type="InterPro" id="IPR027417">
    <property type="entry name" value="P-loop_NTPase"/>
</dbReference>
<dbReference type="EMBL" id="JBEHZE010000001">
    <property type="protein sequence ID" value="MEX6633510.1"/>
    <property type="molecule type" value="Genomic_DNA"/>
</dbReference>
<sequence>MRNIVRMFVPVEQQYHAQFIQYPNLQEHLEAFDQEKCNLSWGHLLFSDASAMELTGARKIVLYRDPHSWVLARARFFLSDEFTGNIEHVKGGRISVEELLNLMIFGIYQKVPSLLDLYMHNAVAWMGTVNAMVKYEELVGAVKRIDDLESEVYFRKLLGQCGIDPIPDDWRERVKIGSDRKQSGTARENLSGLSVEIPNELPETQKKLVEFVAPGLRKLLGYE</sequence>
<dbReference type="SUPFAM" id="SSF52540">
    <property type="entry name" value="P-loop containing nucleoside triphosphate hydrolases"/>
    <property type="match status" value="1"/>
</dbReference>
<evidence type="ECO:0000313" key="2">
    <source>
        <dbReference type="Proteomes" id="UP001560685"/>
    </source>
</evidence>
<keyword evidence="2" id="KW-1185">Reference proteome</keyword>
<dbReference type="RefSeq" id="WP_369313479.1">
    <property type="nucleotide sequence ID" value="NZ_JBEHZE010000001.1"/>
</dbReference>
<protein>
    <recommendedName>
        <fullName evidence="3">Sulfotransferase domain-containing protein</fullName>
    </recommendedName>
</protein>
<comment type="caution">
    <text evidence="1">The sequence shown here is derived from an EMBL/GenBank/DDBJ whole genome shotgun (WGS) entry which is preliminary data.</text>
</comment>
<reference evidence="1 2" key="1">
    <citation type="submission" date="2024-05" db="EMBL/GenBank/DDBJ databases">
        <title>Three bacterial strains, DH-69, EH-24, and ECK-19 isolated from coastal sediments.</title>
        <authorList>
            <person name="Ye Y.-Q."/>
            <person name="Du Z.-J."/>
        </authorList>
    </citation>
    <scope>NUCLEOTIDE SEQUENCE [LARGE SCALE GENOMIC DNA]</scope>
    <source>
        <strain evidence="1 2">ECK-19</strain>
    </source>
</reference>
<evidence type="ECO:0008006" key="3">
    <source>
        <dbReference type="Google" id="ProtNLM"/>
    </source>
</evidence>
<proteinExistence type="predicted"/>
<organism evidence="1 2">
    <name type="scientific">Hyphococcus lacteus</name>
    <dbReference type="NCBI Taxonomy" id="3143536"/>
    <lineage>
        <taxon>Bacteria</taxon>
        <taxon>Pseudomonadati</taxon>
        <taxon>Pseudomonadota</taxon>
        <taxon>Alphaproteobacteria</taxon>
        <taxon>Parvularculales</taxon>
        <taxon>Parvularculaceae</taxon>
        <taxon>Hyphococcus</taxon>
    </lineage>
</organism>
<accession>A0ABV3Z3Y9</accession>